<dbReference type="SUPFAM" id="SSF141868">
    <property type="entry name" value="EAL domain-like"/>
    <property type="match status" value="1"/>
</dbReference>
<comment type="caution">
    <text evidence="2">The sequence shown here is derived from an EMBL/GenBank/DDBJ whole genome shotgun (WGS) entry which is preliminary data.</text>
</comment>
<proteinExistence type="predicted"/>
<dbReference type="AlphaFoldDB" id="A0A011VQT3"/>
<sequence>MDFVNRFEDALSKGCIKTYFQPLTRTISGKVCGAEALARWEDPQRGLIPPGEFIGLLEEYRLIHKLDLAMLKNVCRFYQQNDCKDMTFSINLSRIDFVETDMLREITKILSEYDVPVNTIHLEITESTMLRNREKTRRLFKQFNDAGFSVWLDDFGSGYSSLNVLKDYRFDVLKIDMSLLQQFDVCSRKIIYSIINMAKALGIHTLSEGVETEEQLAYLRSIGCEIVQGYYYSKPLCEADFLGYLAQHPSESASERDFWNDAGKVNFLSGDPLMTSSDAANSDEMLSTAPLALIEYNNGVITYPYVNTAYIKEISKLGYNSAKQIEHDVNDEQYEYRDRFMMQIKMTIHRGGVQKMNNIMNEVVYTFSTKLVASAGDRHLIAATVHVIESERSDYLILKYSQSLYATYNLVTEITPDKDIAVQIYSNAGFAKVYGKISLRKGILEFADHEVHPDDRDRYLTFFDLETLNERVTHFIQQSFRVRSGEDYALKIIRISKLKNGKYLYTIQSC</sequence>
<organism evidence="2 3">
    <name type="scientific">Ruminococcus albus SY3</name>
    <dbReference type="NCBI Taxonomy" id="1341156"/>
    <lineage>
        <taxon>Bacteria</taxon>
        <taxon>Bacillati</taxon>
        <taxon>Bacillota</taxon>
        <taxon>Clostridia</taxon>
        <taxon>Eubacteriales</taxon>
        <taxon>Oscillospiraceae</taxon>
        <taxon>Ruminococcus</taxon>
    </lineage>
</organism>
<dbReference type="InterPro" id="IPR050706">
    <property type="entry name" value="Cyclic-di-GMP_PDE-like"/>
</dbReference>
<dbReference type="PATRIC" id="fig|1341156.4.peg.3799"/>
<dbReference type="Pfam" id="PF00563">
    <property type="entry name" value="EAL"/>
    <property type="match status" value="1"/>
</dbReference>
<dbReference type="Proteomes" id="UP000021369">
    <property type="component" value="Unassembled WGS sequence"/>
</dbReference>
<evidence type="ECO:0000313" key="3">
    <source>
        <dbReference type="Proteomes" id="UP000021369"/>
    </source>
</evidence>
<name>A0A011VQT3_RUMAL</name>
<dbReference type="GO" id="GO:0071111">
    <property type="term" value="F:cyclic-guanylate-specific phosphodiesterase activity"/>
    <property type="evidence" value="ECO:0007669"/>
    <property type="project" value="InterPro"/>
</dbReference>
<accession>A0A011VQT3</accession>
<gene>
    <name evidence="2" type="ORF">RASY3_13870</name>
</gene>
<evidence type="ECO:0000259" key="1">
    <source>
        <dbReference type="PROSITE" id="PS50883"/>
    </source>
</evidence>
<dbReference type="InterPro" id="IPR035919">
    <property type="entry name" value="EAL_sf"/>
</dbReference>
<dbReference type="InterPro" id="IPR001633">
    <property type="entry name" value="EAL_dom"/>
</dbReference>
<dbReference type="RefSeq" id="WP_051506601.1">
    <property type="nucleotide sequence ID" value="NZ_JEOB01000004.1"/>
</dbReference>
<evidence type="ECO:0000313" key="2">
    <source>
        <dbReference type="EMBL" id="EXM37611.1"/>
    </source>
</evidence>
<dbReference type="PROSITE" id="PS50883">
    <property type="entry name" value="EAL"/>
    <property type="match status" value="1"/>
</dbReference>
<protein>
    <submittedName>
        <fullName evidence="2">Signal peptide protein</fullName>
    </submittedName>
</protein>
<dbReference type="PANTHER" id="PTHR33121">
    <property type="entry name" value="CYCLIC DI-GMP PHOSPHODIESTERASE PDEF"/>
    <property type="match status" value="1"/>
</dbReference>
<dbReference type="Gene3D" id="3.20.20.450">
    <property type="entry name" value="EAL domain"/>
    <property type="match status" value="1"/>
</dbReference>
<reference evidence="2 3" key="1">
    <citation type="submission" date="2013-06" db="EMBL/GenBank/DDBJ databases">
        <title>Rumen cellulosomics: divergent fiber-degrading strategies revealed by comparative genome-wide analysis of six Ruminococcal strains.</title>
        <authorList>
            <person name="Dassa B."/>
            <person name="Borovok I."/>
            <person name="Lamed R."/>
            <person name="Flint H."/>
            <person name="Yeoman C.J."/>
            <person name="White B."/>
            <person name="Bayer E.A."/>
        </authorList>
    </citation>
    <scope>NUCLEOTIDE SEQUENCE [LARGE SCALE GENOMIC DNA]</scope>
    <source>
        <strain evidence="2 3">SY3</strain>
    </source>
</reference>
<feature type="domain" description="EAL" evidence="1">
    <location>
        <begin position="1"/>
        <end position="249"/>
    </location>
</feature>
<dbReference type="SMART" id="SM00052">
    <property type="entry name" value="EAL"/>
    <property type="match status" value="1"/>
</dbReference>
<dbReference type="EMBL" id="JEOB01000004">
    <property type="protein sequence ID" value="EXM37611.1"/>
    <property type="molecule type" value="Genomic_DNA"/>
</dbReference>
<dbReference type="OrthoDB" id="9762141at2"/>
<keyword evidence="3" id="KW-1185">Reference proteome</keyword>
<dbReference type="PANTHER" id="PTHR33121:SF71">
    <property type="entry name" value="OXYGEN SENSOR PROTEIN DOSP"/>
    <property type="match status" value="1"/>
</dbReference>
<dbReference type="CDD" id="cd01948">
    <property type="entry name" value="EAL"/>
    <property type="match status" value="1"/>
</dbReference>